<proteinExistence type="predicted"/>
<protein>
    <submittedName>
        <fullName evidence="2">Mitochondrial ATPase complex subunit atp10</fullName>
    </submittedName>
</protein>
<evidence type="ECO:0000313" key="2">
    <source>
        <dbReference type="EMBL" id="KAK5146022.1"/>
    </source>
</evidence>
<dbReference type="EMBL" id="JAVRRR010000111">
    <property type="protein sequence ID" value="KAK5146022.1"/>
    <property type="molecule type" value="Genomic_DNA"/>
</dbReference>
<evidence type="ECO:0000313" key="3">
    <source>
        <dbReference type="Proteomes" id="UP001308179"/>
    </source>
</evidence>
<feature type="compositionally biased region" description="Pro residues" evidence="1">
    <location>
        <begin position="111"/>
        <end position="128"/>
    </location>
</feature>
<dbReference type="Proteomes" id="UP001308179">
    <property type="component" value="Unassembled WGS sequence"/>
</dbReference>
<name>A0ABR0LAJ7_9PEZI</name>
<accession>A0ABR0LAJ7</accession>
<dbReference type="InterPro" id="IPR007849">
    <property type="entry name" value="ATP10"/>
</dbReference>
<dbReference type="Pfam" id="PF05176">
    <property type="entry name" value="ATP-synt_10"/>
    <property type="match status" value="2"/>
</dbReference>
<feature type="compositionally biased region" description="Polar residues" evidence="1">
    <location>
        <begin position="100"/>
        <end position="109"/>
    </location>
</feature>
<feature type="region of interest" description="Disordered" evidence="1">
    <location>
        <begin position="26"/>
        <end position="133"/>
    </location>
</feature>
<reference evidence="2 3" key="1">
    <citation type="submission" date="2023-08" db="EMBL/GenBank/DDBJ databases">
        <title>Black Yeasts Isolated from many extreme environments.</title>
        <authorList>
            <person name="Coleine C."/>
            <person name="Stajich J.E."/>
            <person name="Selbmann L."/>
        </authorList>
    </citation>
    <scope>NUCLEOTIDE SEQUENCE [LARGE SCALE GENOMIC DNA]</scope>
    <source>
        <strain evidence="2 3">CCFEE 5386</strain>
    </source>
</reference>
<comment type="caution">
    <text evidence="2">The sequence shown here is derived from an EMBL/GenBank/DDBJ whole genome shotgun (WGS) entry which is preliminary data.</text>
</comment>
<evidence type="ECO:0000256" key="1">
    <source>
        <dbReference type="SAM" id="MobiDB-lite"/>
    </source>
</evidence>
<organism evidence="2 3">
    <name type="scientific">Rachicladosporium monterosium</name>
    <dbReference type="NCBI Taxonomy" id="1507873"/>
    <lineage>
        <taxon>Eukaryota</taxon>
        <taxon>Fungi</taxon>
        <taxon>Dikarya</taxon>
        <taxon>Ascomycota</taxon>
        <taxon>Pezizomycotina</taxon>
        <taxon>Dothideomycetes</taxon>
        <taxon>Dothideomycetidae</taxon>
        <taxon>Cladosporiales</taxon>
        <taxon>Cladosporiaceae</taxon>
        <taxon>Rachicladosporium</taxon>
    </lineage>
</organism>
<dbReference type="PANTHER" id="PTHR28106:SF1">
    <property type="entry name" value="MITOCHONDRIAL ATPASE COMPLEX SUBUNIT ATP10"/>
    <property type="match status" value="1"/>
</dbReference>
<keyword evidence="3" id="KW-1185">Reference proteome</keyword>
<sequence length="426" mass="47659">MKAPSPMCLRALRSLAFPPTLRQQQRCYAAVPDRPPTPPRAFKTPSPPPEPQWSSTTPPQPTSSAEAPPAPTDLPSRLPADPPSRPPPPAAFRPPPSGPNSRNLSTNDPSLAPPPLTRPIGFPTPPLPTENMGLDSRTLRERRNDFHDYDRHLAKRAAMTKQIAKPYFRDWSNMRFHQGKVFVAPTRLFRREVALWFPNFFGRTLVKKKGLERRMGLRDGFGGYGRGTTEVLRGRVSVVSLVGNAWAQRQVETFVGGSVNAELHALLEEHRGSVQRVEINWETNWLKWWILKLFAVPNLRRSRTLEEQGRYFLVKRGVNDIMKEALGVLNDKGGYVYLEALGVLNDKGGYVYLVDGECRIRWVGSAEAEDGERRSLVEGVKRLVKEAKMPREVEPPEVRKEKLEAAVLEVMDGEGMKGEVVAGAGG</sequence>
<dbReference type="PANTHER" id="PTHR28106">
    <property type="entry name" value="MITOCHONDRIAL ATPASE COMPLEX SUBUNIT ATP10"/>
    <property type="match status" value="1"/>
</dbReference>
<feature type="compositionally biased region" description="Pro residues" evidence="1">
    <location>
        <begin position="80"/>
        <end position="98"/>
    </location>
</feature>
<feature type="compositionally biased region" description="Low complexity" evidence="1">
    <location>
        <begin position="52"/>
        <end position="67"/>
    </location>
</feature>
<feature type="compositionally biased region" description="Pro residues" evidence="1">
    <location>
        <begin position="33"/>
        <end position="51"/>
    </location>
</feature>
<gene>
    <name evidence="2" type="primary">ATP10</name>
    <name evidence="2" type="ORF">LTR32_002316</name>
</gene>